<dbReference type="Pfam" id="PF01593">
    <property type="entry name" value="Amino_oxidase"/>
    <property type="match status" value="1"/>
</dbReference>
<dbReference type="EC" id="1.5.3.16" evidence="9"/>
<dbReference type="EMBL" id="UYJE01004349">
    <property type="protein sequence ID" value="VDI27373.1"/>
    <property type="molecule type" value="Genomic_DNA"/>
</dbReference>
<protein>
    <submittedName>
        <fullName evidence="9">Spermine oxidase</fullName>
        <ecNumber evidence="9">1.5.3.16</ecNumber>
    </submittedName>
</protein>
<evidence type="ECO:0000259" key="8">
    <source>
        <dbReference type="Pfam" id="PF01593"/>
    </source>
</evidence>
<evidence type="ECO:0000256" key="3">
    <source>
        <dbReference type="ARBA" id="ARBA00005995"/>
    </source>
</evidence>
<dbReference type="OrthoDB" id="6275202at2759"/>
<evidence type="ECO:0000256" key="4">
    <source>
        <dbReference type="ARBA" id="ARBA00022490"/>
    </source>
</evidence>
<organism evidence="9 10">
    <name type="scientific">Mytilus galloprovincialis</name>
    <name type="common">Mediterranean mussel</name>
    <dbReference type="NCBI Taxonomy" id="29158"/>
    <lineage>
        <taxon>Eukaryota</taxon>
        <taxon>Metazoa</taxon>
        <taxon>Spiralia</taxon>
        <taxon>Lophotrochozoa</taxon>
        <taxon>Mollusca</taxon>
        <taxon>Bivalvia</taxon>
        <taxon>Autobranchia</taxon>
        <taxon>Pteriomorphia</taxon>
        <taxon>Mytilida</taxon>
        <taxon>Mytiloidea</taxon>
        <taxon>Mytilidae</taxon>
        <taxon>Mytilinae</taxon>
        <taxon>Mytilus</taxon>
    </lineage>
</organism>
<evidence type="ECO:0000256" key="5">
    <source>
        <dbReference type="ARBA" id="ARBA00022630"/>
    </source>
</evidence>
<evidence type="ECO:0000256" key="7">
    <source>
        <dbReference type="ARBA" id="ARBA00023002"/>
    </source>
</evidence>
<dbReference type="SUPFAM" id="SSF51905">
    <property type="entry name" value="FAD/NAD(P)-binding domain"/>
    <property type="match status" value="1"/>
</dbReference>
<accession>A0A8B6E0P0</accession>
<dbReference type="InterPro" id="IPR036188">
    <property type="entry name" value="FAD/NAD-bd_sf"/>
</dbReference>
<comment type="similarity">
    <text evidence="3">Belongs to the flavin monoamine oxidase family.</text>
</comment>
<dbReference type="GO" id="GO:0052901">
    <property type="term" value="F:spermine oxidase activity"/>
    <property type="evidence" value="ECO:0007669"/>
    <property type="project" value="UniProtKB-EC"/>
</dbReference>
<dbReference type="Proteomes" id="UP000596742">
    <property type="component" value="Unassembled WGS sequence"/>
</dbReference>
<comment type="caution">
    <text evidence="9">The sequence shown here is derived from an EMBL/GenBank/DDBJ whole genome shotgun (WGS) entry which is preliminary data.</text>
</comment>
<dbReference type="PANTHER" id="PTHR10742">
    <property type="entry name" value="FLAVIN MONOAMINE OXIDASE"/>
    <property type="match status" value="1"/>
</dbReference>
<comment type="subcellular location">
    <subcellularLocation>
        <location evidence="2">Cytoplasm</location>
    </subcellularLocation>
</comment>
<dbReference type="PANTHER" id="PTHR10742:SF405">
    <property type="entry name" value="PEROXISOMAL N(1)-ACETYL-SPERMINE_SPERMIDINE OXIDASE"/>
    <property type="match status" value="1"/>
</dbReference>
<reference evidence="9" key="1">
    <citation type="submission" date="2018-11" db="EMBL/GenBank/DDBJ databases">
        <authorList>
            <person name="Alioto T."/>
            <person name="Alioto T."/>
        </authorList>
    </citation>
    <scope>NUCLEOTIDE SEQUENCE</scope>
</reference>
<evidence type="ECO:0000313" key="9">
    <source>
        <dbReference type="EMBL" id="VDI27373.1"/>
    </source>
</evidence>
<sequence>MESLTEEQIGQDIVEALKKFLSKKDIPQPRKVIRTRWGNNPYTRGSYSFLKVGAQAVDVDALSEPLMGSESDKPQVCFAGEATHPTHYSTTHGALLTGLREGKRLTDLYK</sequence>
<keyword evidence="6" id="KW-0274">FAD</keyword>
<dbReference type="InterPro" id="IPR050281">
    <property type="entry name" value="Flavin_monoamine_oxidase"/>
</dbReference>
<keyword evidence="5" id="KW-0285">Flavoprotein</keyword>
<evidence type="ECO:0000313" key="10">
    <source>
        <dbReference type="Proteomes" id="UP000596742"/>
    </source>
</evidence>
<dbReference type="GO" id="GO:0005737">
    <property type="term" value="C:cytoplasm"/>
    <property type="evidence" value="ECO:0007669"/>
    <property type="project" value="UniProtKB-SubCell"/>
</dbReference>
<comment type="cofactor">
    <cofactor evidence="1">
        <name>FAD</name>
        <dbReference type="ChEBI" id="CHEBI:57692"/>
    </cofactor>
</comment>
<dbReference type="SUPFAM" id="SSF54373">
    <property type="entry name" value="FAD-linked reductases, C-terminal domain"/>
    <property type="match status" value="1"/>
</dbReference>
<keyword evidence="10" id="KW-1185">Reference proteome</keyword>
<dbReference type="InterPro" id="IPR002937">
    <property type="entry name" value="Amino_oxidase"/>
</dbReference>
<name>A0A8B6E0P0_MYTGA</name>
<keyword evidence="7 9" id="KW-0560">Oxidoreductase</keyword>
<evidence type="ECO:0000256" key="1">
    <source>
        <dbReference type="ARBA" id="ARBA00001974"/>
    </source>
</evidence>
<evidence type="ECO:0000256" key="2">
    <source>
        <dbReference type="ARBA" id="ARBA00004496"/>
    </source>
</evidence>
<dbReference type="AlphaFoldDB" id="A0A8B6E0P0"/>
<proteinExistence type="inferred from homology"/>
<keyword evidence="4" id="KW-0963">Cytoplasm</keyword>
<gene>
    <name evidence="9" type="ORF">MGAL_10B054901</name>
</gene>
<dbReference type="Gene3D" id="3.50.50.60">
    <property type="entry name" value="FAD/NAD(P)-binding domain"/>
    <property type="match status" value="1"/>
</dbReference>
<evidence type="ECO:0000256" key="6">
    <source>
        <dbReference type="ARBA" id="ARBA00022827"/>
    </source>
</evidence>
<feature type="domain" description="Amine oxidase" evidence="8">
    <location>
        <begin position="1"/>
        <end position="101"/>
    </location>
</feature>